<evidence type="ECO:0000256" key="1">
    <source>
        <dbReference type="ARBA" id="ARBA00022679"/>
    </source>
</evidence>
<sequence length="391" mass="43408">MNYILTDGPRRTALLPFTFTRPVAEIRIGILTIREKWERYLKAETSFKTEGYLSEKYPTVSASENTVIDSSVVPNQELADWVLSLQPGEAIEFNDRIIAYGTKGTDLEPDFSNYSVKVFTGHLLTVDNTWDIFSKNGEALQADFDLITAGRKSAEISDTNKLIAPENIFMEEGAIVEHSILNASKGPIYIGKNAEIWEGSLVRGGFALCDNAIVKMGAKIYGPTTVGPHGKVCGEINNSVIFGYSSKGHEGYLGNAVLGEWCNIGADSNNSNLKNNYAKVRIWNYATEKFDHTGLQFCGLMMGDHSKTAINTMFNTGTVIGVNSNIYVPGFPRNFIPSFSWGGASGFSTYMPKKAFEAAKVMMARRGKEFDDVEARILEHIFELTQKWRNY</sequence>
<dbReference type="NCBIfam" id="TIGR03991">
    <property type="entry name" value="alt_bact_glmU"/>
    <property type="match status" value="1"/>
</dbReference>
<dbReference type="GO" id="GO:0016779">
    <property type="term" value="F:nucleotidyltransferase activity"/>
    <property type="evidence" value="ECO:0007669"/>
    <property type="project" value="UniProtKB-ARBA"/>
</dbReference>
<dbReference type="Pfam" id="PF13562">
    <property type="entry name" value="NTP_transf_4"/>
    <property type="match status" value="1"/>
</dbReference>
<evidence type="ECO:0000313" key="4">
    <source>
        <dbReference type="Proteomes" id="UP000184532"/>
    </source>
</evidence>
<evidence type="ECO:0000256" key="2">
    <source>
        <dbReference type="ARBA" id="ARBA00023315"/>
    </source>
</evidence>
<dbReference type="RefSeq" id="WP_073176255.1">
    <property type="nucleotide sequence ID" value="NZ_FQWL01000001.1"/>
</dbReference>
<protein>
    <submittedName>
        <fullName evidence="3">UDP-N-acetylglucosamine diphosphorylase/glucosamine-1-phosphate N-acetyltransferase</fullName>
    </submittedName>
</protein>
<dbReference type="InterPro" id="IPR023917">
    <property type="entry name" value="Bifunctiontional_GlmU_bac-type"/>
</dbReference>
<proteinExistence type="predicted"/>
<reference evidence="4" key="1">
    <citation type="submission" date="2016-11" db="EMBL/GenBank/DDBJ databases">
        <authorList>
            <person name="Varghese N."/>
            <person name="Submissions S."/>
        </authorList>
    </citation>
    <scope>NUCLEOTIDE SEQUENCE [LARGE SCALE GENOMIC DNA]</scope>
    <source>
        <strain evidence="4">DSM 22638</strain>
    </source>
</reference>
<name>A0A1M5I5J0_9FLAO</name>
<dbReference type="InterPro" id="IPR011004">
    <property type="entry name" value="Trimer_LpxA-like_sf"/>
</dbReference>
<dbReference type="AlphaFoldDB" id="A0A1M5I5J0"/>
<accession>A0A1M5I5J0</accession>
<organism evidence="3 4">
    <name type="scientific">Flagellimonas flava</name>
    <dbReference type="NCBI Taxonomy" id="570519"/>
    <lineage>
        <taxon>Bacteria</taxon>
        <taxon>Pseudomonadati</taxon>
        <taxon>Bacteroidota</taxon>
        <taxon>Flavobacteriia</taxon>
        <taxon>Flavobacteriales</taxon>
        <taxon>Flavobacteriaceae</taxon>
        <taxon>Flagellimonas</taxon>
    </lineage>
</organism>
<keyword evidence="2" id="KW-0012">Acyltransferase</keyword>
<dbReference type="PANTHER" id="PTHR43584:SF9">
    <property type="entry name" value="TRANSFERASE HEXAPEPTIDE REPEAT CONTAINING PROTEIN"/>
    <property type="match status" value="1"/>
</dbReference>
<dbReference type="InterPro" id="IPR050065">
    <property type="entry name" value="GlmU-like"/>
</dbReference>
<dbReference type="EMBL" id="FQWL01000001">
    <property type="protein sequence ID" value="SHG23230.1"/>
    <property type="molecule type" value="Genomic_DNA"/>
</dbReference>
<dbReference type="STRING" id="570519.SAMN04488116_0433"/>
<keyword evidence="1 3" id="KW-0808">Transferase</keyword>
<dbReference type="GO" id="GO:0016746">
    <property type="term" value="F:acyltransferase activity"/>
    <property type="evidence" value="ECO:0007669"/>
    <property type="project" value="UniProtKB-KW"/>
</dbReference>
<gene>
    <name evidence="3" type="ORF">SAMN04488116_0433</name>
</gene>
<dbReference type="OrthoDB" id="9784832at2"/>
<dbReference type="Gene3D" id="2.160.10.10">
    <property type="entry name" value="Hexapeptide repeat proteins"/>
    <property type="match status" value="1"/>
</dbReference>
<dbReference type="PANTHER" id="PTHR43584">
    <property type="entry name" value="NUCLEOTIDYL TRANSFERASE"/>
    <property type="match status" value="1"/>
</dbReference>
<evidence type="ECO:0000313" key="3">
    <source>
        <dbReference type="EMBL" id="SHG23230.1"/>
    </source>
</evidence>
<dbReference type="SUPFAM" id="SSF51161">
    <property type="entry name" value="Trimeric LpxA-like enzymes"/>
    <property type="match status" value="1"/>
</dbReference>
<keyword evidence="4" id="KW-1185">Reference proteome</keyword>
<dbReference type="Proteomes" id="UP000184532">
    <property type="component" value="Unassembled WGS sequence"/>
</dbReference>